<dbReference type="Proteomes" id="UP000887565">
    <property type="component" value="Unplaced"/>
</dbReference>
<evidence type="ECO:0000313" key="2">
    <source>
        <dbReference type="WBParaSite" id="nRc.2.0.1.t10789-RA"/>
    </source>
</evidence>
<name>A0A915I9D7_ROMCU</name>
<protein>
    <submittedName>
        <fullName evidence="2">Uncharacterized protein</fullName>
    </submittedName>
</protein>
<proteinExistence type="predicted"/>
<evidence type="ECO:0000313" key="1">
    <source>
        <dbReference type="Proteomes" id="UP000887565"/>
    </source>
</evidence>
<accession>A0A915I9D7</accession>
<sequence length="94" mass="10602">MPQFKLIPDEDLFHNDNPLVNCGAESNEKDLIQTISLFCDQENLEPSQIIDQQLMNFKTLPNPLQNSSLANAQTYPLEPPALSLTIYTALFSHL</sequence>
<organism evidence="1 2">
    <name type="scientific">Romanomermis culicivorax</name>
    <name type="common">Nematode worm</name>
    <dbReference type="NCBI Taxonomy" id="13658"/>
    <lineage>
        <taxon>Eukaryota</taxon>
        <taxon>Metazoa</taxon>
        <taxon>Ecdysozoa</taxon>
        <taxon>Nematoda</taxon>
        <taxon>Enoplea</taxon>
        <taxon>Dorylaimia</taxon>
        <taxon>Mermithida</taxon>
        <taxon>Mermithoidea</taxon>
        <taxon>Mermithidae</taxon>
        <taxon>Romanomermis</taxon>
    </lineage>
</organism>
<dbReference type="WBParaSite" id="nRc.2.0.1.t10789-RA">
    <property type="protein sequence ID" value="nRc.2.0.1.t10789-RA"/>
    <property type="gene ID" value="nRc.2.0.1.g10789"/>
</dbReference>
<reference evidence="2" key="1">
    <citation type="submission" date="2022-11" db="UniProtKB">
        <authorList>
            <consortium name="WormBaseParasite"/>
        </authorList>
    </citation>
    <scope>IDENTIFICATION</scope>
</reference>
<dbReference type="AlphaFoldDB" id="A0A915I9D7"/>
<keyword evidence="1" id="KW-1185">Reference proteome</keyword>